<dbReference type="AlphaFoldDB" id="A0A4R2GM00"/>
<keyword evidence="2" id="KW-0808">Transferase</keyword>
<dbReference type="EMBL" id="SLWL01000015">
    <property type="protein sequence ID" value="TCO10178.1"/>
    <property type="molecule type" value="Genomic_DNA"/>
</dbReference>
<dbReference type="OrthoDB" id="5295305at2"/>
<comment type="caution">
    <text evidence="2">The sequence shown here is derived from an EMBL/GenBank/DDBJ whole genome shotgun (WGS) entry which is preliminary data.</text>
</comment>
<dbReference type="PROSITE" id="PS51186">
    <property type="entry name" value="GNAT"/>
    <property type="match status" value="1"/>
</dbReference>
<proteinExistence type="predicted"/>
<sequence length="224" mass="24822">MVDLPADWTAPPFPPRQALGGQWTRLEPLDLQRHGDDLAAAFRGAEAVWTWLPPLAPADDAGLRAIVADVAARPGILPYAVVERLSGRAGGFLTIMEIRPADGVAEIGYVAFAPGLQRTREATEAVFLLLRQLFAAGYRRVEWKCDNDNAPSRRAAGRFGFQYEGLFRQHMARKGRNRDTAWFAMLDHEWPACERMFAAWLAPENFDGAGRQRTSLRQGHPGAA</sequence>
<protein>
    <submittedName>
        <fullName evidence="2">RimJ/RimL family protein N-acetyltransferase</fullName>
    </submittedName>
</protein>
<keyword evidence="3" id="KW-1185">Reference proteome</keyword>
<dbReference type="RefSeq" id="WP_132009863.1">
    <property type="nucleotide sequence ID" value="NZ_JBHUNN010000002.1"/>
</dbReference>
<accession>A0A4R2GM00</accession>
<dbReference type="PANTHER" id="PTHR43441:SF2">
    <property type="entry name" value="FAMILY ACETYLTRANSFERASE, PUTATIVE (AFU_ORTHOLOGUE AFUA_7G00850)-RELATED"/>
    <property type="match status" value="1"/>
</dbReference>
<evidence type="ECO:0000313" key="3">
    <source>
        <dbReference type="Proteomes" id="UP000294881"/>
    </source>
</evidence>
<dbReference type="GO" id="GO:1990189">
    <property type="term" value="F:protein N-terminal-serine acetyltransferase activity"/>
    <property type="evidence" value="ECO:0007669"/>
    <property type="project" value="TreeGrafter"/>
</dbReference>
<gene>
    <name evidence="2" type="ORF">EV666_11551</name>
</gene>
<dbReference type="Pfam" id="PF13302">
    <property type="entry name" value="Acetyltransf_3"/>
    <property type="match status" value="1"/>
</dbReference>
<reference evidence="2 3" key="1">
    <citation type="submission" date="2019-03" db="EMBL/GenBank/DDBJ databases">
        <title>Genomic Encyclopedia of Type Strains, Phase IV (KMG-IV): sequencing the most valuable type-strain genomes for metagenomic binning, comparative biology and taxonomic classification.</title>
        <authorList>
            <person name="Goeker M."/>
        </authorList>
    </citation>
    <scope>NUCLEOTIDE SEQUENCE [LARGE SCALE GENOMIC DNA]</scope>
    <source>
        <strain evidence="2 3">DSM 22958</strain>
    </source>
</reference>
<dbReference type="PANTHER" id="PTHR43441">
    <property type="entry name" value="RIBOSOMAL-PROTEIN-SERINE ACETYLTRANSFERASE"/>
    <property type="match status" value="1"/>
</dbReference>
<dbReference type="Proteomes" id="UP000294881">
    <property type="component" value="Unassembled WGS sequence"/>
</dbReference>
<dbReference type="GO" id="GO:0008999">
    <property type="term" value="F:protein-N-terminal-alanine acetyltransferase activity"/>
    <property type="evidence" value="ECO:0007669"/>
    <property type="project" value="TreeGrafter"/>
</dbReference>
<dbReference type="InterPro" id="IPR051908">
    <property type="entry name" value="Ribosomal_N-acetyltransferase"/>
</dbReference>
<name>A0A4R2GM00_9HYPH</name>
<dbReference type="SUPFAM" id="SSF55729">
    <property type="entry name" value="Acyl-CoA N-acyltransferases (Nat)"/>
    <property type="match status" value="1"/>
</dbReference>
<evidence type="ECO:0000259" key="1">
    <source>
        <dbReference type="PROSITE" id="PS51186"/>
    </source>
</evidence>
<evidence type="ECO:0000313" key="2">
    <source>
        <dbReference type="EMBL" id="TCO10178.1"/>
    </source>
</evidence>
<dbReference type="InterPro" id="IPR016181">
    <property type="entry name" value="Acyl_CoA_acyltransferase"/>
</dbReference>
<feature type="domain" description="N-acetyltransferase" evidence="1">
    <location>
        <begin position="24"/>
        <end position="179"/>
    </location>
</feature>
<organism evidence="2 3">
    <name type="scientific">Camelimonas lactis</name>
    <dbReference type="NCBI Taxonomy" id="659006"/>
    <lineage>
        <taxon>Bacteria</taxon>
        <taxon>Pseudomonadati</taxon>
        <taxon>Pseudomonadota</taxon>
        <taxon>Alphaproteobacteria</taxon>
        <taxon>Hyphomicrobiales</taxon>
        <taxon>Chelatococcaceae</taxon>
        <taxon>Camelimonas</taxon>
    </lineage>
</organism>
<dbReference type="Gene3D" id="3.40.630.30">
    <property type="match status" value="1"/>
</dbReference>
<dbReference type="InterPro" id="IPR000182">
    <property type="entry name" value="GNAT_dom"/>
</dbReference>